<feature type="chain" id="PRO_5019353560" description="Lactococcin 972 family bacteriocin" evidence="1">
    <location>
        <begin position="17"/>
        <end position="108"/>
    </location>
</feature>
<evidence type="ECO:0000313" key="3">
    <source>
        <dbReference type="Proteomes" id="UP000287239"/>
    </source>
</evidence>
<comment type="caution">
    <text evidence="2">The sequence shown here is derived from an EMBL/GenBank/DDBJ whole genome shotgun (WGS) entry which is preliminary data.</text>
</comment>
<evidence type="ECO:0008006" key="4">
    <source>
        <dbReference type="Google" id="ProtNLM"/>
    </source>
</evidence>
<keyword evidence="1" id="KW-0732">Signal</keyword>
<keyword evidence="3" id="KW-1185">Reference proteome</keyword>
<accession>A0A429ZW55</accession>
<organism evidence="2 3">
    <name type="scientific">Vagococcus salmoninarum</name>
    <dbReference type="NCBI Taxonomy" id="2739"/>
    <lineage>
        <taxon>Bacteria</taxon>
        <taxon>Bacillati</taxon>
        <taxon>Bacillota</taxon>
        <taxon>Bacilli</taxon>
        <taxon>Lactobacillales</taxon>
        <taxon>Enterococcaceae</taxon>
        <taxon>Vagococcus</taxon>
    </lineage>
</organism>
<dbReference type="Proteomes" id="UP000287239">
    <property type="component" value="Unassembled WGS sequence"/>
</dbReference>
<evidence type="ECO:0000256" key="1">
    <source>
        <dbReference type="SAM" id="SignalP"/>
    </source>
</evidence>
<proteinExistence type="predicted"/>
<name>A0A429ZW55_9ENTE</name>
<protein>
    <recommendedName>
        <fullName evidence="4">Lactococcin 972 family bacteriocin</fullName>
    </recommendedName>
</protein>
<dbReference type="Gene3D" id="2.60.40.2850">
    <property type="match status" value="1"/>
</dbReference>
<reference evidence="2 3" key="1">
    <citation type="submission" date="2017-05" db="EMBL/GenBank/DDBJ databases">
        <title>Vagococcus spp. assemblies.</title>
        <authorList>
            <person name="Gulvik C.A."/>
        </authorList>
    </citation>
    <scope>NUCLEOTIDE SEQUENCE [LARGE SCALE GENOMIC DNA]</scope>
    <source>
        <strain evidence="2 3">NCFB 2777</strain>
    </source>
</reference>
<gene>
    <name evidence="2" type="ORF">CBF35_01500</name>
</gene>
<sequence>MIIATLLLTTASTALATASLNDRHSGSEVVSETTRYEDGPMAGGWWTRGKSGSNLISEYKHYTKEGRGSCRNGNATFSDGGWKPAETWSKSKVGYTLLGGNKVYYDYK</sequence>
<dbReference type="AlphaFoldDB" id="A0A429ZW55"/>
<dbReference type="EMBL" id="NGJU01000001">
    <property type="protein sequence ID" value="RST98029.1"/>
    <property type="molecule type" value="Genomic_DNA"/>
</dbReference>
<evidence type="ECO:0000313" key="2">
    <source>
        <dbReference type="EMBL" id="RST98029.1"/>
    </source>
</evidence>
<feature type="signal peptide" evidence="1">
    <location>
        <begin position="1"/>
        <end position="16"/>
    </location>
</feature>